<keyword evidence="7" id="KW-1185">Reference proteome</keyword>
<dbReference type="GO" id="GO:0006338">
    <property type="term" value="P:chromatin remodeling"/>
    <property type="evidence" value="ECO:0007669"/>
    <property type="project" value="TreeGrafter"/>
</dbReference>
<dbReference type="GO" id="GO:0000785">
    <property type="term" value="C:chromatin"/>
    <property type="evidence" value="ECO:0007669"/>
    <property type="project" value="TreeGrafter"/>
</dbReference>
<comment type="caution">
    <text evidence="6">The sequence shown here is derived from an EMBL/GenBank/DDBJ whole genome shotgun (WGS) entry which is preliminary data.</text>
</comment>
<feature type="compositionally biased region" description="Basic residues" evidence="3">
    <location>
        <begin position="714"/>
        <end position="723"/>
    </location>
</feature>
<feature type="compositionally biased region" description="Polar residues" evidence="3">
    <location>
        <begin position="197"/>
        <end position="206"/>
    </location>
</feature>
<dbReference type="InterPro" id="IPR027353">
    <property type="entry name" value="NET_dom"/>
</dbReference>
<feature type="compositionally biased region" description="Polar residues" evidence="3">
    <location>
        <begin position="41"/>
        <end position="60"/>
    </location>
</feature>
<feature type="compositionally biased region" description="Low complexity" evidence="3">
    <location>
        <begin position="18"/>
        <end position="32"/>
    </location>
</feature>
<dbReference type="Gene3D" id="1.20.920.10">
    <property type="entry name" value="Bromodomain-like"/>
    <property type="match status" value="2"/>
</dbReference>
<dbReference type="Proteomes" id="UP000799441">
    <property type="component" value="Unassembled WGS sequence"/>
</dbReference>
<feature type="compositionally biased region" description="Basic and acidic residues" evidence="3">
    <location>
        <begin position="156"/>
        <end position="167"/>
    </location>
</feature>
<keyword evidence="1 2" id="KW-0103">Bromodomain</keyword>
<dbReference type="InterPro" id="IPR018359">
    <property type="entry name" value="Bromodomain_CS"/>
</dbReference>
<feature type="compositionally biased region" description="Basic and acidic residues" evidence="3">
    <location>
        <begin position="247"/>
        <end position="259"/>
    </location>
</feature>
<feature type="region of interest" description="Disordered" evidence="3">
    <location>
        <begin position="1"/>
        <end position="318"/>
    </location>
</feature>
<evidence type="ECO:0000313" key="6">
    <source>
        <dbReference type="EMBL" id="KAF2724137.1"/>
    </source>
</evidence>
<feature type="compositionally biased region" description="Basic and acidic residues" evidence="3">
    <location>
        <begin position="178"/>
        <end position="196"/>
    </location>
</feature>
<dbReference type="Pfam" id="PF17035">
    <property type="entry name" value="BET"/>
    <property type="match status" value="1"/>
</dbReference>
<dbReference type="Gene3D" id="1.20.1270.220">
    <property type="match status" value="1"/>
</dbReference>
<dbReference type="GO" id="GO:0006355">
    <property type="term" value="P:regulation of DNA-templated transcription"/>
    <property type="evidence" value="ECO:0007669"/>
    <property type="project" value="TreeGrafter"/>
</dbReference>
<proteinExistence type="predicted"/>
<dbReference type="InterPro" id="IPR050935">
    <property type="entry name" value="Bromo_chromatin_reader"/>
</dbReference>
<dbReference type="SUPFAM" id="SSF47370">
    <property type="entry name" value="Bromodomain"/>
    <property type="match status" value="2"/>
</dbReference>
<feature type="compositionally biased region" description="Polar residues" evidence="3">
    <location>
        <begin position="232"/>
        <end position="244"/>
    </location>
</feature>
<evidence type="ECO:0000256" key="2">
    <source>
        <dbReference type="PROSITE-ProRule" id="PRU00035"/>
    </source>
</evidence>
<protein>
    <submittedName>
        <fullName evidence="6">Bromodomain-containing protein</fullName>
    </submittedName>
</protein>
<reference evidence="6" key="1">
    <citation type="journal article" date="2020" name="Stud. Mycol.">
        <title>101 Dothideomycetes genomes: a test case for predicting lifestyles and emergence of pathogens.</title>
        <authorList>
            <person name="Haridas S."/>
            <person name="Albert R."/>
            <person name="Binder M."/>
            <person name="Bloem J."/>
            <person name="Labutti K."/>
            <person name="Salamov A."/>
            <person name="Andreopoulos B."/>
            <person name="Baker S."/>
            <person name="Barry K."/>
            <person name="Bills G."/>
            <person name="Bluhm B."/>
            <person name="Cannon C."/>
            <person name="Castanera R."/>
            <person name="Culley D."/>
            <person name="Daum C."/>
            <person name="Ezra D."/>
            <person name="Gonzalez J."/>
            <person name="Henrissat B."/>
            <person name="Kuo A."/>
            <person name="Liang C."/>
            <person name="Lipzen A."/>
            <person name="Lutzoni F."/>
            <person name="Magnuson J."/>
            <person name="Mondo S."/>
            <person name="Nolan M."/>
            <person name="Ohm R."/>
            <person name="Pangilinan J."/>
            <person name="Park H.-J."/>
            <person name="Ramirez L."/>
            <person name="Alfaro M."/>
            <person name="Sun H."/>
            <person name="Tritt A."/>
            <person name="Yoshinaga Y."/>
            <person name="Zwiers L.-H."/>
            <person name="Turgeon B."/>
            <person name="Goodwin S."/>
            <person name="Spatafora J."/>
            <person name="Crous P."/>
            <person name="Grigoriev I."/>
        </authorList>
    </citation>
    <scope>NUCLEOTIDE SEQUENCE</scope>
    <source>
        <strain evidence="6">CBS 116435</strain>
    </source>
</reference>
<dbReference type="InterPro" id="IPR036427">
    <property type="entry name" value="Bromodomain-like_sf"/>
</dbReference>
<dbReference type="GO" id="GO:0005634">
    <property type="term" value="C:nucleus"/>
    <property type="evidence" value="ECO:0007669"/>
    <property type="project" value="TreeGrafter"/>
</dbReference>
<gene>
    <name evidence="6" type="ORF">K431DRAFT_165994</name>
</gene>
<evidence type="ECO:0000313" key="7">
    <source>
        <dbReference type="Proteomes" id="UP000799441"/>
    </source>
</evidence>
<dbReference type="InterPro" id="IPR038336">
    <property type="entry name" value="NET_sf"/>
</dbReference>
<feature type="compositionally biased region" description="Acidic residues" evidence="3">
    <location>
        <begin position="642"/>
        <end position="659"/>
    </location>
</feature>
<evidence type="ECO:0000259" key="5">
    <source>
        <dbReference type="PROSITE" id="PS51525"/>
    </source>
</evidence>
<name>A0A9P4UQ48_9PEZI</name>
<evidence type="ECO:0000256" key="1">
    <source>
        <dbReference type="ARBA" id="ARBA00023117"/>
    </source>
</evidence>
<feature type="domain" description="Bromo" evidence="4">
    <location>
        <begin position="338"/>
        <end position="410"/>
    </location>
</feature>
<dbReference type="PROSITE" id="PS00633">
    <property type="entry name" value="BROMODOMAIN_1"/>
    <property type="match status" value="1"/>
</dbReference>
<feature type="compositionally biased region" description="Pro residues" evidence="3">
    <location>
        <begin position="446"/>
        <end position="456"/>
    </location>
</feature>
<feature type="domain" description="NET" evidence="5">
    <location>
        <begin position="716"/>
        <end position="795"/>
    </location>
</feature>
<feature type="domain" description="Bromo" evidence="4">
    <location>
        <begin position="533"/>
        <end position="605"/>
    </location>
</feature>
<feature type="region of interest" description="Disordered" evidence="3">
    <location>
        <begin position="626"/>
        <end position="660"/>
    </location>
</feature>
<dbReference type="PROSITE" id="PS50014">
    <property type="entry name" value="BROMODOMAIN_2"/>
    <property type="match status" value="2"/>
</dbReference>
<dbReference type="InterPro" id="IPR001487">
    <property type="entry name" value="Bromodomain"/>
</dbReference>
<dbReference type="PANTHER" id="PTHR22880:SF225">
    <property type="entry name" value="BROMODOMAIN-CONTAINING PROTEIN BET-1-RELATED"/>
    <property type="match status" value="1"/>
</dbReference>
<dbReference type="SMART" id="SM00297">
    <property type="entry name" value="BROMO"/>
    <property type="match status" value="2"/>
</dbReference>
<feature type="compositionally biased region" description="Polar residues" evidence="3">
    <location>
        <begin position="281"/>
        <end position="290"/>
    </location>
</feature>
<feature type="region of interest" description="Disordered" evidence="3">
    <location>
        <begin position="427"/>
        <end position="503"/>
    </location>
</feature>
<feature type="compositionally biased region" description="Polar residues" evidence="3">
    <location>
        <begin position="122"/>
        <end position="152"/>
    </location>
</feature>
<dbReference type="PRINTS" id="PR00503">
    <property type="entry name" value="BROMODOMAIN"/>
</dbReference>
<feature type="compositionally biased region" description="Polar residues" evidence="3">
    <location>
        <begin position="260"/>
        <end position="271"/>
    </location>
</feature>
<dbReference type="AlphaFoldDB" id="A0A9P4UQ48"/>
<evidence type="ECO:0000256" key="3">
    <source>
        <dbReference type="SAM" id="MobiDB-lite"/>
    </source>
</evidence>
<dbReference type="OrthoDB" id="784962at2759"/>
<dbReference type="EMBL" id="MU003773">
    <property type="protein sequence ID" value="KAF2724137.1"/>
    <property type="molecule type" value="Genomic_DNA"/>
</dbReference>
<dbReference type="PROSITE" id="PS51525">
    <property type="entry name" value="NET"/>
    <property type="match status" value="1"/>
</dbReference>
<organism evidence="6 7">
    <name type="scientific">Polychaeton citri CBS 116435</name>
    <dbReference type="NCBI Taxonomy" id="1314669"/>
    <lineage>
        <taxon>Eukaryota</taxon>
        <taxon>Fungi</taxon>
        <taxon>Dikarya</taxon>
        <taxon>Ascomycota</taxon>
        <taxon>Pezizomycotina</taxon>
        <taxon>Dothideomycetes</taxon>
        <taxon>Dothideomycetidae</taxon>
        <taxon>Capnodiales</taxon>
        <taxon>Capnodiaceae</taxon>
        <taxon>Polychaeton</taxon>
    </lineage>
</organism>
<dbReference type="Pfam" id="PF00439">
    <property type="entry name" value="Bromodomain"/>
    <property type="match status" value="2"/>
</dbReference>
<accession>A0A9P4UQ48</accession>
<dbReference type="PANTHER" id="PTHR22880">
    <property type="entry name" value="FALZ-RELATED BROMODOMAIN-CONTAINING PROTEINS"/>
    <property type="match status" value="1"/>
</dbReference>
<evidence type="ECO:0000259" key="4">
    <source>
        <dbReference type="PROSITE" id="PS50014"/>
    </source>
</evidence>
<sequence>MASDTAHLSSDAPPPAQINNNGDTTITNGDDTSLVKDDTTNDAQDSNAMQESRPATTETITKPIEHANEGIAPMSDYIPKDAPNLSHPTPPPEQPLLTSAADVDVEMGQSSPTEKDVPAPESSETTAVVTAGPIQTSEPALTNGAETKSTDATPAVEHENPLIRPREDDADDVAESEPAAKRSKVGEPEQSNHVESTEPAISSLEQPESKVDVSRLPEMTPLAPAVAEATPDINSDVQQSSLPVDSSKPELKDELKTEPSDTANVIPSTAEATRDPKPVDATSTVEQSVETPASATPAPASASAPVLSASPVASRTYSTSPITNAQKGYLLEKFKNLKKTKHAIPFLRPVDPVALNIPNYPEIVKVPMDLSTMEVKLKESQYLNPQAFVDDFKLIIGNTKRFNGEMHPITQSGYNMDAYFNKFMENLPSSDAAPPPKKAQKVSPAVKPPPPPPPPPARRESRAAVTATSPSETFALQADGMPQIRRDSTINRPTRTIKPPQNRDVTYAKPKRKETQLELKFCEHVLEEISGHKHGAFNHVFQVPVDPVALNIPNYRSIIKHPMDLSSMRNKLKNGQYGKASEFKKDFELMINNCKIFNPPGNLVRDLGIQFERVFEDLWSQKAAWERKHQPPSQRASSASAEESEGEPSEEEEDADENANETLKQLRKQLADMTAHVEALTKAGTNKPKKPKPKKEQTKKSAPATLPKQPVKLSKPKAAKPRQKPVTYDEKQEISQAVEKMDGQQVERLTQIITENCAKYRNMGDDMELEIDDLPNDVQLLLLKHVRTIFGAPHP</sequence>
<feature type="compositionally biased region" description="Low complexity" evidence="3">
    <location>
        <begin position="291"/>
        <end position="314"/>
    </location>
</feature>
<feature type="region of interest" description="Disordered" evidence="3">
    <location>
        <begin position="680"/>
        <end position="729"/>
    </location>
</feature>